<dbReference type="Proteomes" id="UP000198424">
    <property type="component" value="Unassembled WGS sequence"/>
</dbReference>
<dbReference type="InterPro" id="IPR051473">
    <property type="entry name" value="P2Ox-like"/>
</dbReference>
<protein>
    <recommendedName>
        <fullName evidence="12">Choline dehydrogenase</fullName>
    </recommendedName>
</protein>
<dbReference type="eggNOG" id="COG2303">
    <property type="taxonomic scope" value="Bacteria"/>
</dbReference>
<evidence type="ECO:0000256" key="2">
    <source>
        <dbReference type="ARBA" id="ARBA00010790"/>
    </source>
</evidence>
<evidence type="ECO:0000313" key="11">
    <source>
        <dbReference type="Proteomes" id="UP000198424"/>
    </source>
</evidence>
<dbReference type="SUPFAM" id="SSF51905">
    <property type="entry name" value="FAD/NAD(P)-binding domain"/>
    <property type="match status" value="1"/>
</dbReference>
<dbReference type="InterPro" id="IPR000172">
    <property type="entry name" value="GMC_OxRdtase_N"/>
</dbReference>
<proteinExistence type="inferred from homology"/>
<dbReference type="InterPro" id="IPR007867">
    <property type="entry name" value="GMC_OxRtase_C"/>
</dbReference>
<reference evidence="8 10" key="1">
    <citation type="submission" date="2014-07" db="EMBL/GenBank/DDBJ databases">
        <title>Genome of Flavobacterium hydatis DSM 2063.</title>
        <authorList>
            <person name="Pipes S.E."/>
            <person name="Stropko S.J."/>
            <person name="Newman J.D."/>
        </authorList>
    </citation>
    <scope>NUCLEOTIDE SEQUENCE [LARGE SCALE GENOMIC DNA]</scope>
    <source>
        <strain evidence="8 10">DSM 2063</strain>
    </source>
</reference>
<dbReference type="EMBL" id="JPRM01000029">
    <property type="protein sequence ID" value="KFF13221.1"/>
    <property type="molecule type" value="Genomic_DNA"/>
</dbReference>
<dbReference type="Gene3D" id="3.50.50.60">
    <property type="entry name" value="FAD/NAD(P)-binding domain"/>
    <property type="match status" value="2"/>
</dbReference>
<reference evidence="9 11" key="2">
    <citation type="submission" date="2016-11" db="EMBL/GenBank/DDBJ databases">
        <title>Whole genomes of Flavobacteriaceae.</title>
        <authorList>
            <person name="Stine C."/>
            <person name="Li C."/>
            <person name="Tadesse D."/>
        </authorList>
    </citation>
    <scope>NUCLEOTIDE SEQUENCE [LARGE SCALE GENOMIC DNA]</scope>
    <source>
        <strain evidence="9 11">ATCC 29551</strain>
    </source>
</reference>
<evidence type="ECO:0000313" key="10">
    <source>
        <dbReference type="Proteomes" id="UP000028712"/>
    </source>
</evidence>
<dbReference type="PANTHER" id="PTHR42784">
    <property type="entry name" value="PYRANOSE 2-OXIDASE"/>
    <property type="match status" value="1"/>
</dbReference>
<sequence length="628" mass="69894">MENNNYDVVIVGSGIAGSIVAKLLTNAGKKVLMLEAGLGAGIALNQEENYRNYQDYLTTFYNASAKVPNSPYPNIKDAQSINVLDLEVIQKNKPSTNGYLVQMGPLPFASDCTRAPGGTTLHWLGTTLRMLPNDFKMKSKYGVAVDWPIKYEDMNRYYEMAENEIGVSGNVKDQNYPIDQKSIYNKDYVLPMKGIPISYLDKVMTDVIDKNSKIILNDKAYKLYCISTPQGRNSIPNTAYDINGVAWNSGTKKLDITRSKSREGYDPVGSNWDPYTGQRCEGNASCVPICPVQAKYNALKTLRKCDMGNLSIKTQAVASKLLINETSNWINGVKYKKYINGNSSKYETHTAKGTIYVMAASAIENAKLLLASGAANSSDQVGRNLMDHMTVLRWGLAKEPIYPYRGPGSTTNIPTFRDGEFRKDHAAWILPLDNWGWAWPTFSPGSDVAEAVGEGVFGKKLRDRIEDRVTRQFFTHFECEQTPDPNNRVTIDPAYKDNIGNYRPVIHYNATEYMLKAFEASGIVSEQLFDQCGIKDFTEYKPGKDPDYVTYKGKGYSFAGAGHIVGTHRMGFSKQDSVVDTDMRTWDHENLFLVGCGNMPTLGTSNPTLTMSALTFKAAEAILKQLEQ</sequence>
<dbReference type="RefSeq" id="WP_035625356.1">
    <property type="nucleotide sequence ID" value="NZ_JBEWQG010000028.1"/>
</dbReference>
<comment type="caution">
    <text evidence="8">The sequence shown here is derived from an EMBL/GenBank/DDBJ whole genome shotgun (WGS) entry which is preliminary data.</text>
</comment>
<evidence type="ECO:0000256" key="4">
    <source>
        <dbReference type="ARBA" id="ARBA00022827"/>
    </source>
</evidence>
<dbReference type="AlphaFoldDB" id="A0A086A957"/>
<dbReference type="Proteomes" id="UP000028712">
    <property type="component" value="Unassembled WGS sequence"/>
</dbReference>
<dbReference type="Pfam" id="PF00732">
    <property type="entry name" value="GMC_oxred_N"/>
    <property type="match status" value="1"/>
</dbReference>
<dbReference type="EMBL" id="MUGY01000010">
    <property type="protein sequence ID" value="OXA94158.1"/>
    <property type="molecule type" value="Genomic_DNA"/>
</dbReference>
<keyword evidence="3" id="KW-0285">Flavoprotein</keyword>
<name>A0A086A957_FLAHY</name>
<dbReference type="InterPro" id="IPR036188">
    <property type="entry name" value="FAD/NAD-bd_sf"/>
</dbReference>
<feature type="domain" description="Glucose-methanol-choline oxidoreductase C-terminal" evidence="7">
    <location>
        <begin position="483"/>
        <end position="614"/>
    </location>
</feature>
<keyword evidence="11" id="KW-1185">Reference proteome</keyword>
<feature type="domain" description="Glucose-methanol-choline oxidoreductase N-terminal" evidence="6">
    <location>
        <begin position="280"/>
        <end position="389"/>
    </location>
</feature>
<dbReference type="PANTHER" id="PTHR42784:SF1">
    <property type="entry name" value="PYRANOSE 2-OXIDASE"/>
    <property type="match status" value="1"/>
</dbReference>
<comment type="cofactor">
    <cofactor evidence="1">
        <name>FAD</name>
        <dbReference type="ChEBI" id="CHEBI:57692"/>
    </cofactor>
</comment>
<keyword evidence="5" id="KW-0560">Oxidoreductase</keyword>
<dbReference type="OrthoDB" id="9787779at2"/>
<evidence type="ECO:0008006" key="12">
    <source>
        <dbReference type="Google" id="ProtNLM"/>
    </source>
</evidence>
<evidence type="ECO:0000259" key="7">
    <source>
        <dbReference type="Pfam" id="PF05199"/>
    </source>
</evidence>
<gene>
    <name evidence="9" type="ORF">B0A62_10890</name>
    <name evidence="8" type="ORF">IW20_18175</name>
</gene>
<keyword evidence="4" id="KW-0274">FAD</keyword>
<organism evidence="8 10">
    <name type="scientific">Flavobacterium hydatis</name>
    <name type="common">Cytophaga aquatilis</name>
    <dbReference type="NCBI Taxonomy" id="991"/>
    <lineage>
        <taxon>Bacteria</taxon>
        <taxon>Pseudomonadati</taxon>
        <taxon>Bacteroidota</taxon>
        <taxon>Flavobacteriia</taxon>
        <taxon>Flavobacteriales</taxon>
        <taxon>Flavobacteriaceae</taxon>
        <taxon>Flavobacterium</taxon>
    </lineage>
</organism>
<dbReference type="Pfam" id="PF05199">
    <property type="entry name" value="GMC_oxred_C"/>
    <property type="match status" value="1"/>
</dbReference>
<dbReference type="GO" id="GO:0050660">
    <property type="term" value="F:flavin adenine dinucleotide binding"/>
    <property type="evidence" value="ECO:0007669"/>
    <property type="project" value="InterPro"/>
</dbReference>
<dbReference type="GO" id="GO:0016614">
    <property type="term" value="F:oxidoreductase activity, acting on CH-OH group of donors"/>
    <property type="evidence" value="ECO:0007669"/>
    <property type="project" value="InterPro"/>
</dbReference>
<evidence type="ECO:0000256" key="5">
    <source>
        <dbReference type="ARBA" id="ARBA00023002"/>
    </source>
</evidence>
<evidence type="ECO:0000256" key="1">
    <source>
        <dbReference type="ARBA" id="ARBA00001974"/>
    </source>
</evidence>
<comment type="similarity">
    <text evidence="2">Belongs to the GMC oxidoreductase family.</text>
</comment>
<accession>A0A086A957</accession>
<dbReference type="Pfam" id="PF13450">
    <property type="entry name" value="NAD_binding_8"/>
    <property type="match status" value="1"/>
</dbReference>
<evidence type="ECO:0000313" key="8">
    <source>
        <dbReference type="EMBL" id="KFF13221.1"/>
    </source>
</evidence>
<evidence type="ECO:0000259" key="6">
    <source>
        <dbReference type="Pfam" id="PF00732"/>
    </source>
</evidence>
<evidence type="ECO:0000313" key="9">
    <source>
        <dbReference type="EMBL" id="OXA94158.1"/>
    </source>
</evidence>
<dbReference type="STRING" id="991.IW20_18175"/>
<evidence type="ECO:0000256" key="3">
    <source>
        <dbReference type="ARBA" id="ARBA00022630"/>
    </source>
</evidence>